<accession>A0AAJ6L577</accession>
<sequence>MGGNRGLGLELVRRLAELDMRVVLTCRVAEDGRAAIERLGGLADRVAVRQVDVSDADSVAWLVTWVNRRLGRCDVLVNNADALFGDDAAAASVDLELVRRTLETNLFGPWRLVQGVLPLMRAAGYGRIVNVSSGSAADPRAAWASRVSMSAVNALTRVFADELAGDGILVNACCPEAGADQAGSSGPLDASTSADTAVWLATLPDDGPTGRLWRGRSPIDS</sequence>
<gene>
    <name evidence="4" type="ORF">Q3V37_15205</name>
</gene>
<evidence type="ECO:0000256" key="2">
    <source>
        <dbReference type="ARBA" id="ARBA00022857"/>
    </source>
</evidence>
<reference evidence="4 5" key="1">
    <citation type="submission" date="2023-07" db="EMBL/GenBank/DDBJ databases">
        <title>Micromonospora profundi TRM 95458 converts glycerol to a new osmotic compound.</title>
        <authorList>
            <person name="Lu D."/>
        </authorList>
    </citation>
    <scope>NUCLEOTIDE SEQUENCE [LARGE SCALE GENOMIC DNA]</scope>
    <source>
        <strain evidence="4 5">TRM95458</strain>
    </source>
</reference>
<dbReference type="Gene3D" id="3.40.50.720">
    <property type="entry name" value="NAD(P)-binding Rossmann-like Domain"/>
    <property type="match status" value="1"/>
</dbReference>
<dbReference type="InterPro" id="IPR002347">
    <property type="entry name" value="SDR_fam"/>
</dbReference>
<dbReference type="Proteomes" id="UP001235874">
    <property type="component" value="Chromosome"/>
</dbReference>
<dbReference type="KEGG" id="mprn:Q3V37_15205"/>
<dbReference type="AlphaFoldDB" id="A0AAJ6L577"/>
<dbReference type="PANTHER" id="PTHR43490:SF99">
    <property type="entry name" value="SHORT-CHAIN DEHYDROGENASE_REDUCTASE"/>
    <property type="match status" value="1"/>
</dbReference>
<dbReference type="SUPFAM" id="SSF51735">
    <property type="entry name" value="NAD(P)-binding Rossmann-fold domains"/>
    <property type="match status" value="1"/>
</dbReference>
<evidence type="ECO:0000256" key="3">
    <source>
        <dbReference type="ARBA" id="ARBA00023002"/>
    </source>
</evidence>
<dbReference type="RefSeq" id="WP_306273784.1">
    <property type="nucleotide sequence ID" value="NZ_CP130472.1"/>
</dbReference>
<proteinExistence type="inferred from homology"/>
<name>A0AAJ6L577_9ACTN</name>
<dbReference type="Pfam" id="PF00106">
    <property type="entry name" value="adh_short"/>
    <property type="match status" value="1"/>
</dbReference>
<dbReference type="PRINTS" id="PR00081">
    <property type="entry name" value="GDHRDH"/>
</dbReference>
<protein>
    <submittedName>
        <fullName evidence="4">SDR family NAD(P)-dependent oxidoreductase</fullName>
    </submittedName>
</protein>
<dbReference type="PANTHER" id="PTHR43490">
    <property type="entry name" value="(+)-NEOMENTHOL DEHYDROGENASE"/>
    <property type="match status" value="1"/>
</dbReference>
<keyword evidence="5" id="KW-1185">Reference proteome</keyword>
<evidence type="ECO:0000313" key="4">
    <source>
        <dbReference type="EMBL" id="WLS48461.1"/>
    </source>
</evidence>
<organism evidence="4 5">
    <name type="scientific">Micromonospora profundi</name>
    <dbReference type="NCBI Taxonomy" id="1420889"/>
    <lineage>
        <taxon>Bacteria</taxon>
        <taxon>Bacillati</taxon>
        <taxon>Actinomycetota</taxon>
        <taxon>Actinomycetes</taxon>
        <taxon>Micromonosporales</taxon>
        <taxon>Micromonosporaceae</taxon>
        <taxon>Micromonospora</taxon>
    </lineage>
</organism>
<keyword evidence="3" id="KW-0560">Oxidoreductase</keyword>
<evidence type="ECO:0000313" key="5">
    <source>
        <dbReference type="Proteomes" id="UP001235874"/>
    </source>
</evidence>
<comment type="similarity">
    <text evidence="1">Belongs to the short-chain dehydrogenases/reductases (SDR) family.</text>
</comment>
<evidence type="ECO:0000256" key="1">
    <source>
        <dbReference type="ARBA" id="ARBA00006484"/>
    </source>
</evidence>
<dbReference type="GO" id="GO:0016491">
    <property type="term" value="F:oxidoreductase activity"/>
    <property type="evidence" value="ECO:0007669"/>
    <property type="project" value="UniProtKB-KW"/>
</dbReference>
<dbReference type="GO" id="GO:0016020">
    <property type="term" value="C:membrane"/>
    <property type="evidence" value="ECO:0007669"/>
    <property type="project" value="TreeGrafter"/>
</dbReference>
<dbReference type="InterPro" id="IPR036291">
    <property type="entry name" value="NAD(P)-bd_dom_sf"/>
</dbReference>
<dbReference type="EMBL" id="CP130472">
    <property type="protein sequence ID" value="WLS48461.1"/>
    <property type="molecule type" value="Genomic_DNA"/>
</dbReference>
<keyword evidence="2" id="KW-0521">NADP</keyword>